<dbReference type="PANTHER" id="PTHR18911">
    <property type="entry name" value="CTCL TUMOR ANTIGEN HD-CL-01"/>
    <property type="match status" value="1"/>
</dbReference>
<dbReference type="FunCoup" id="A0A6P8ZQ73">
    <property type="interactions" value="1017"/>
</dbReference>
<reference evidence="4" key="1">
    <citation type="submission" date="2025-08" db="UniProtKB">
        <authorList>
            <consortium name="RefSeq"/>
        </authorList>
    </citation>
    <scope>IDENTIFICATION</scope>
    <source>
        <tissue evidence="4">Total insect</tissue>
    </source>
</reference>
<evidence type="ECO:0000256" key="1">
    <source>
        <dbReference type="SAM" id="Coils"/>
    </source>
</evidence>
<proteinExistence type="predicted"/>
<sequence>MEELESTPHFIDVSLGEKSCDLNKTHKDHTKMVQSNAEKCEGNEETPPPSSSPIACALSQDIKFDTLNDKPSEINGSVRAKGDILNDLIPALDHPITTENCMPLPKLEISTEPSLSNKEVPETDNSSVSDSTGDQTFSDEKINNQNDGFELTFERNDASAEDISRTSVESDLCQVTPCSSTSLSVPSSEETSPLHNSEVEKCILLELNKVLTSLGFGIKKQKENGVNGIDTPAEEDSPAHESHLTLAEFIQSLQYQLSKFKLASEKFRDDHYTEVQGLERALAYERSRLELQESTATQTITQLKTDLEKKTQLYEAANKDKEGMVVKYAMSEKSVITVRKDLELAERRLREANKARDLLSDRLKTVQSEKEKANNALETKGQEFSIVNRENQRLKEDLKWTQNKLKMESESKKEAEQRITDLIRKLEEARLEAEQSHKDAQNAIKSFQVSEENKAVSLDHQLREQHAKLILERHGRADTEVTLKQMQAEVDSLKAKQQALISENNQLSLKVQTLEKDRLDGDQRLSRLKQESDKHHQEVADLREKLVGMESLRAQLQHNEDQLSTCRNEMERLRQTNVELQQDAAACREREAELLDFTQKLTEKNVRLQSEFSALEAKAQMLEGEQQPLTRRLTEAETKVQSLTKGLEEEQKLRQEENSILARHLAESTHRLEQTQQQLEDSQGEIEVLKRKHAASIRELTREIQQSRKRQEIAENSASSSHHSSNSSTSIAQGSRTSSSSSINTVCEPSPSPILPPIVFPNGQEPDKHVLIERLVKLQKENAKKAEKLDFMEEHAQVLVSELQKKTRLIQNFVMKMPAGALSSESMDQNKHAIAGFSKPKQADLAKKSGIMASMYGSKTDETMSAELSMEINRKLQAVLEDTLLKNITLKENIDTLGAEIARLSAKTTSKK</sequence>
<feature type="compositionally biased region" description="Basic and acidic residues" evidence="2">
    <location>
        <begin position="702"/>
        <end position="713"/>
    </location>
</feature>
<name>A0A6P8ZQ73_THRPL</name>
<evidence type="ECO:0000256" key="2">
    <source>
        <dbReference type="SAM" id="MobiDB-lite"/>
    </source>
</evidence>
<feature type="region of interest" description="Disordered" evidence="2">
    <location>
        <begin position="702"/>
        <end position="748"/>
    </location>
</feature>
<keyword evidence="3" id="KW-1185">Reference proteome</keyword>
<keyword evidence="1" id="KW-0175">Coiled coil</keyword>
<dbReference type="GeneID" id="117647616"/>
<organism evidence="4">
    <name type="scientific">Thrips palmi</name>
    <name type="common">Melon thrips</name>
    <dbReference type="NCBI Taxonomy" id="161013"/>
    <lineage>
        <taxon>Eukaryota</taxon>
        <taxon>Metazoa</taxon>
        <taxon>Ecdysozoa</taxon>
        <taxon>Arthropoda</taxon>
        <taxon>Hexapoda</taxon>
        <taxon>Insecta</taxon>
        <taxon>Pterygota</taxon>
        <taxon>Neoptera</taxon>
        <taxon>Paraneoptera</taxon>
        <taxon>Thysanoptera</taxon>
        <taxon>Terebrantia</taxon>
        <taxon>Thripoidea</taxon>
        <taxon>Thripidae</taxon>
        <taxon>Thrips</taxon>
    </lineage>
</organism>
<dbReference type="PANTHER" id="PTHR18911:SF5">
    <property type="entry name" value="COILED-COIL DOMAIN-CONTAINING PROTEIN 186"/>
    <property type="match status" value="1"/>
</dbReference>
<protein>
    <submittedName>
        <fullName evidence="4">Coiled-coil domain-containing protein 186 isoform X1</fullName>
    </submittedName>
</protein>
<dbReference type="InterPro" id="IPR038830">
    <property type="entry name" value="CCDC186"/>
</dbReference>
<dbReference type="AlphaFoldDB" id="A0A6P8ZQ73"/>
<dbReference type="KEGG" id="tpal:117647616"/>
<evidence type="ECO:0000313" key="4">
    <source>
        <dbReference type="RefSeq" id="XP_034245354.1"/>
    </source>
</evidence>
<dbReference type="CTD" id="39810"/>
<dbReference type="OrthoDB" id="5583482at2759"/>
<dbReference type="InParanoid" id="A0A6P8ZQ73"/>
<feature type="compositionally biased region" description="Low complexity" evidence="2">
    <location>
        <begin position="714"/>
        <end position="742"/>
    </location>
</feature>
<feature type="region of interest" description="Disordered" evidence="2">
    <location>
        <begin position="32"/>
        <end position="52"/>
    </location>
</feature>
<dbReference type="GO" id="GO:0099518">
    <property type="term" value="P:vesicle cytoskeletal trafficking"/>
    <property type="evidence" value="ECO:0007669"/>
    <property type="project" value="TreeGrafter"/>
</dbReference>
<dbReference type="GO" id="GO:0005802">
    <property type="term" value="C:trans-Golgi network"/>
    <property type="evidence" value="ECO:0007669"/>
    <property type="project" value="TreeGrafter"/>
</dbReference>
<feature type="coiled-coil region" evidence="1">
    <location>
        <begin position="300"/>
        <end position="446"/>
    </location>
</feature>
<dbReference type="RefSeq" id="XP_034245354.1">
    <property type="nucleotide sequence ID" value="XM_034389463.1"/>
</dbReference>
<feature type="compositionally biased region" description="Polar residues" evidence="2">
    <location>
        <begin position="112"/>
        <end position="136"/>
    </location>
</feature>
<dbReference type="Proteomes" id="UP000515158">
    <property type="component" value="Unplaced"/>
</dbReference>
<gene>
    <name evidence="4" type="primary">LOC117647616</name>
</gene>
<feature type="region of interest" description="Disordered" evidence="2">
    <location>
        <begin position="112"/>
        <end position="142"/>
    </location>
</feature>
<accession>A0A6P8ZQ73</accession>
<dbReference type="GO" id="GO:0031267">
    <property type="term" value="F:small GTPase binding"/>
    <property type="evidence" value="ECO:0007669"/>
    <property type="project" value="TreeGrafter"/>
</dbReference>
<evidence type="ECO:0000313" key="3">
    <source>
        <dbReference type="Proteomes" id="UP000515158"/>
    </source>
</evidence>